<keyword evidence="13" id="KW-0598">Phosphotransferase system</keyword>
<gene>
    <name evidence="21" type="ORF">SAMN05216438_101513</name>
</gene>
<sequence>MRNIVLISHGSMAAGVKESLEMIIGRQEQMHVVCMPEDSDNIQFEQELLEKMQTLEGETVIIADLLGGTPCNVALKHFTDNDDVSIIAGMNLSLVLEAAVSDTASADDLVTSSRTTLVNAKNLLNEAKAQEAVTLNMADYSEYQGKAKIVNTRIDERLIHGQVAGIWSSSLGTQRIIVANDEAAADDLQKSSLRMACPSAMRLSVIPVAQAAENINAGKYGLQRIFLLFKQPADVLKFIQAGGKLESLNVGNMSYKEGSKEVTKSIKVMPEEENIFQEIAAGGVKITAQLVPSEPAIDFMEKLNKIGER</sequence>
<evidence type="ECO:0000256" key="2">
    <source>
        <dbReference type="ARBA" id="ARBA00004236"/>
    </source>
</evidence>
<evidence type="ECO:0000259" key="19">
    <source>
        <dbReference type="PROSITE" id="PS51096"/>
    </source>
</evidence>
<dbReference type="InterPro" id="IPR004720">
    <property type="entry name" value="PTS_IIB_sorbose-sp"/>
</dbReference>
<evidence type="ECO:0000256" key="13">
    <source>
        <dbReference type="ARBA" id="ARBA00022683"/>
    </source>
</evidence>
<dbReference type="GO" id="GO:0016301">
    <property type="term" value="F:kinase activity"/>
    <property type="evidence" value="ECO:0007669"/>
    <property type="project" value="UniProtKB-KW"/>
</dbReference>
<dbReference type="Gene3D" id="3.40.35.10">
    <property type="entry name" value="Phosphotransferase system, sorbose subfamily IIB component"/>
    <property type="match status" value="1"/>
</dbReference>
<evidence type="ECO:0000256" key="8">
    <source>
        <dbReference type="ARBA" id="ARBA00022475"/>
    </source>
</evidence>
<dbReference type="InterPro" id="IPR036667">
    <property type="entry name" value="PTS_IIB_sorbose-sp_sf"/>
</dbReference>
<evidence type="ECO:0000256" key="17">
    <source>
        <dbReference type="ARBA" id="ARBA00030229"/>
    </source>
</evidence>
<keyword evidence="8" id="KW-1003">Cell membrane</keyword>
<evidence type="ECO:0000256" key="4">
    <source>
        <dbReference type="ARBA" id="ARBA00011738"/>
    </source>
</evidence>
<evidence type="ECO:0000313" key="22">
    <source>
        <dbReference type="Proteomes" id="UP000181969"/>
    </source>
</evidence>
<dbReference type="PANTHER" id="PTHR33799">
    <property type="entry name" value="PTS PERMEASE-RELATED-RELATED"/>
    <property type="match status" value="1"/>
</dbReference>
<dbReference type="PANTHER" id="PTHR33799:SF1">
    <property type="entry name" value="PTS SYSTEM MANNOSE-SPECIFIC EIIAB COMPONENT-RELATED"/>
    <property type="match status" value="1"/>
</dbReference>
<evidence type="ECO:0000256" key="16">
    <source>
        <dbReference type="ARBA" id="ARBA00023757"/>
    </source>
</evidence>
<dbReference type="AlphaFoldDB" id="A0A1I4F975"/>
<dbReference type="PROSITE" id="PS51096">
    <property type="entry name" value="PTS_EIIA_TYPE_4"/>
    <property type="match status" value="1"/>
</dbReference>
<feature type="domain" description="PTS EIIA type-4" evidence="19">
    <location>
        <begin position="1"/>
        <end position="133"/>
    </location>
</feature>
<name>A0A1I4F975_9LACT</name>
<evidence type="ECO:0000313" key="21">
    <source>
        <dbReference type="EMBL" id="SFL14518.1"/>
    </source>
</evidence>
<evidence type="ECO:0000259" key="20">
    <source>
        <dbReference type="PROSITE" id="PS51101"/>
    </source>
</evidence>
<reference evidence="21 22" key="1">
    <citation type="submission" date="2016-10" db="EMBL/GenBank/DDBJ databases">
        <authorList>
            <person name="de Groot N.N."/>
        </authorList>
    </citation>
    <scope>NUCLEOTIDE SEQUENCE [LARGE SCALE GENOMIC DNA]</scope>
    <source>
        <strain evidence="21 22">M79</strain>
    </source>
</reference>
<evidence type="ECO:0000256" key="1">
    <source>
        <dbReference type="ARBA" id="ARBA00000514"/>
    </source>
</evidence>
<dbReference type="OrthoDB" id="9788818at2"/>
<keyword evidence="12" id="KW-0808">Transferase</keyword>
<dbReference type="SUPFAM" id="SSF52728">
    <property type="entry name" value="PTS IIb component"/>
    <property type="match status" value="1"/>
</dbReference>
<dbReference type="Pfam" id="PF03610">
    <property type="entry name" value="EIIA-man"/>
    <property type="match status" value="1"/>
</dbReference>
<evidence type="ECO:0000256" key="3">
    <source>
        <dbReference type="ARBA" id="ARBA00004496"/>
    </source>
</evidence>
<dbReference type="CDD" id="cd00006">
    <property type="entry name" value="PTS_IIA_man"/>
    <property type="match status" value="1"/>
</dbReference>
<evidence type="ECO:0000256" key="7">
    <source>
        <dbReference type="ARBA" id="ARBA00022448"/>
    </source>
</evidence>
<keyword evidence="15" id="KW-0472">Membrane</keyword>
<dbReference type="GO" id="GO:0005737">
    <property type="term" value="C:cytoplasm"/>
    <property type="evidence" value="ECO:0007669"/>
    <property type="project" value="UniProtKB-SubCell"/>
</dbReference>
<accession>A0A1I4F975</accession>
<dbReference type="GO" id="GO:0009401">
    <property type="term" value="P:phosphoenolpyruvate-dependent sugar phosphotransferase system"/>
    <property type="evidence" value="ECO:0007669"/>
    <property type="project" value="UniProtKB-KW"/>
</dbReference>
<comment type="catalytic activity">
    <reaction evidence="1">
        <text>D-mannose(out) + N(pros)-phospho-L-histidyl-[protein] = D-mannose 6-phosphate(in) + L-histidyl-[protein]</text>
        <dbReference type="Rhea" id="RHEA:49232"/>
        <dbReference type="Rhea" id="RHEA-COMP:9745"/>
        <dbReference type="Rhea" id="RHEA-COMP:9746"/>
        <dbReference type="ChEBI" id="CHEBI:4208"/>
        <dbReference type="ChEBI" id="CHEBI:29979"/>
        <dbReference type="ChEBI" id="CHEBI:58735"/>
        <dbReference type="ChEBI" id="CHEBI:64837"/>
        <dbReference type="EC" id="2.7.1.191"/>
    </reaction>
</comment>
<dbReference type="Pfam" id="PF03830">
    <property type="entry name" value="PTSIIB_sorb"/>
    <property type="match status" value="1"/>
</dbReference>
<dbReference type="InterPro" id="IPR036662">
    <property type="entry name" value="PTS_EIIA_man-typ_sf"/>
</dbReference>
<evidence type="ECO:0000256" key="14">
    <source>
        <dbReference type="ARBA" id="ARBA00022777"/>
    </source>
</evidence>
<comment type="subunit">
    <text evidence="4">Homodimer.</text>
</comment>
<keyword evidence="11" id="KW-0762">Sugar transport</keyword>
<dbReference type="InterPro" id="IPR004701">
    <property type="entry name" value="PTS_EIIA_man-typ"/>
</dbReference>
<organism evidence="21 22">
    <name type="scientific">Lactococcus garvieae</name>
    <dbReference type="NCBI Taxonomy" id="1363"/>
    <lineage>
        <taxon>Bacteria</taxon>
        <taxon>Bacillati</taxon>
        <taxon>Bacillota</taxon>
        <taxon>Bacilli</taxon>
        <taxon>Lactobacillales</taxon>
        <taxon>Streptococcaceae</taxon>
        <taxon>Lactococcus</taxon>
    </lineage>
</organism>
<dbReference type="CDD" id="cd00001">
    <property type="entry name" value="PTS_IIB_man"/>
    <property type="match status" value="1"/>
</dbReference>
<evidence type="ECO:0000256" key="9">
    <source>
        <dbReference type="ARBA" id="ARBA00022490"/>
    </source>
</evidence>
<evidence type="ECO:0000256" key="10">
    <source>
        <dbReference type="ARBA" id="ARBA00022553"/>
    </source>
</evidence>
<proteinExistence type="predicted"/>
<dbReference type="RefSeq" id="WP_074750319.1">
    <property type="nucleotide sequence ID" value="NZ_CAXVJC010000001.1"/>
</dbReference>
<evidence type="ECO:0000256" key="12">
    <source>
        <dbReference type="ARBA" id="ARBA00022679"/>
    </source>
</evidence>
<evidence type="ECO:0000256" key="18">
    <source>
        <dbReference type="ARBA" id="ARBA00032197"/>
    </source>
</evidence>
<keyword evidence="9" id="KW-0963">Cytoplasm</keyword>
<feature type="domain" description="PTS EIIB type-4" evidence="20">
    <location>
        <begin position="145"/>
        <end position="309"/>
    </location>
</feature>
<keyword evidence="14" id="KW-0418">Kinase</keyword>
<protein>
    <recommendedName>
        <fullName evidence="6">PTS system mannose-specific EIIAB component</fullName>
        <ecNumber evidence="5">2.7.1.191</ecNumber>
    </recommendedName>
    <alternativeName>
        <fullName evidence="18">EIIAB-Man</fullName>
    </alternativeName>
    <alternativeName>
        <fullName evidence="17">EIII-Man</fullName>
    </alternativeName>
</protein>
<dbReference type="GO" id="GO:0005886">
    <property type="term" value="C:plasma membrane"/>
    <property type="evidence" value="ECO:0007669"/>
    <property type="project" value="UniProtKB-SubCell"/>
</dbReference>
<dbReference type="EC" id="2.7.1.191" evidence="5"/>
<evidence type="ECO:0000256" key="11">
    <source>
        <dbReference type="ARBA" id="ARBA00022597"/>
    </source>
</evidence>
<dbReference type="InterPro" id="IPR033887">
    <property type="entry name" value="PTS_IIA_man"/>
</dbReference>
<dbReference type="EMBL" id="FOTJ01000001">
    <property type="protein sequence ID" value="SFL14518.1"/>
    <property type="molecule type" value="Genomic_DNA"/>
</dbReference>
<comment type="subcellular location">
    <subcellularLocation>
        <location evidence="2">Cell membrane</location>
    </subcellularLocation>
    <subcellularLocation>
        <location evidence="3">Cytoplasm</location>
    </subcellularLocation>
</comment>
<keyword evidence="10" id="KW-0597">Phosphoprotein</keyword>
<comment type="function">
    <text evidence="16">The phosphoenolpyruvate-dependent sugar phosphotransferase system (sugar PTS), a major carbohydrate active transport system, catalyzes the phosphorylation of incoming sugar substrates concomitantly with their translocation across the cell membrane. The enzyme II ManXYZ PTS system is involved in mannose transport.</text>
</comment>
<keyword evidence="7" id="KW-0813">Transport</keyword>
<dbReference type="GO" id="GO:0008982">
    <property type="term" value="F:protein-N(PI)-phosphohistidine-sugar phosphotransferase activity"/>
    <property type="evidence" value="ECO:0007669"/>
    <property type="project" value="InterPro"/>
</dbReference>
<dbReference type="PROSITE" id="PS51101">
    <property type="entry name" value="PTS_EIIB_TYPE_4"/>
    <property type="match status" value="1"/>
</dbReference>
<evidence type="ECO:0000256" key="15">
    <source>
        <dbReference type="ARBA" id="ARBA00023136"/>
    </source>
</evidence>
<evidence type="ECO:0000256" key="6">
    <source>
        <dbReference type="ARBA" id="ARBA00021685"/>
    </source>
</evidence>
<dbReference type="SUPFAM" id="SSF53062">
    <property type="entry name" value="PTS system fructose IIA component-like"/>
    <property type="match status" value="1"/>
</dbReference>
<evidence type="ECO:0000256" key="5">
    <source>
        <dbReference type="ARBA" id="ARBA00011929"/>
    </source>
</evidence>
<dbReference type="Proteomes" id="UP000181969">
    <property type="component" value="Unassembled WGS sequence"/>
</dbReference>
<dbReference type="Gene3D" id="3.40.50.510">
    <property type="entry name" value="Phosphotransferase system, mannose-type IIA component"/>
    <property type="match status" value="1"/>
</dbReference>
<dbReference type="InterPro" id="IPR051471">
    <property type="entry name" value="Bacterial_PTS_sugar_comp"/>
</dbReference>